<keyword evidence="2" id="KW-1185">Reference proteome</keyword>
<evidence type="ECO:0000313" key="1">
    <source>
        <dbReference type="EMBL" id="MXP77839.1"/>
    </source>
</evidence>
<accession>A0A7X3MK01</accession>
<dbReference type="InterPro" id="IPR015424">
    <property type="entry name" value="PyrdxlP-dep_Trfase"/>
</dbReference>
<reference evidence="1 2" key="1">
    <citation type="submission" date="2019-12" db="EMBL/GenBank/DDBJ databases">
        <title>Sporaefaciens musculi gen. nov., sp. nov., a novel bacterium isolated from the caecum of an obese mouse.</title>
        <authorList>
            <person name="Rasmussen T.S."/>
            <person name="Streidl T."/>
            <person name="Hitch T.C.A."/>
            <person name="Wortmann E."/>
            <person name="Deptula P."/>
            <person name="Hansen M."/>
            <person name="Nielsen D.S."/>
            <person name="Clavel T."/>
            <person name="Vogensen F.K."/>
        </authorList>
    </citation>
    <scope>NUCLEOTIDE SEQUENCE [LARGE SCALE GENOMIC DNA]</scope>
    <source>
        <strain evidence="1 2">WCA-9-b2</strain>
    </source>
</reference>
<dbReference type="AlphaFoldDB" id="A0A7X3MK01"/>
<dbReference type="RefSeq" id="WP_159753532.1">
    <property type="nucleotide sequence ID" value="NZ_CASZNZ010000076.1"/>
</dbReference>
<name>A0A7X3MK01_9FIRM</name>
<evidence type="ECO:0008006" key="3">
    <source>
        <dbReference type="Google" id="ProtNLM"/>
    </source>
</evidence>
<protein>
    <recommendedName>
        <fullName evidence="3">DegT/DnrJ/EryC1/StrS aminotransferase family protein</fullName>
    </recommendedName>
</protein>
<evidence type="ECO:0000313" key="2">
    <source>
        <dbReference type="Proteomes" id="UP000460412"/>
    </source>
</evidence>
<dbReference type="Proteomes" id="UP000460412">
    <property type="component" value="Unassembled WGS sequence"/>
</dbReference>
<sequence>MEYGGYIEFEKFEGDILHSDGIALNCGRSCLGYMLEAKTIKKVFLPYFLCETVKHMIEKYGVEIGFYHIDKAFKPIIELDVQEDEFLYLVNFYGQLTEEYIRQSVKRNRNIILDNAQDYFASPIVGVHTIYSCRKFFGVPDGAFLYTFLNNDKEYERDIVNDRMQFLLGRFEVNASKFYEGYKYNNEYFEGKPVKRMSLISENILRALDYGAIKARRNENWEYVSDRLSKYNGLKPVKSEAPFAYPLLISDGMKTKKRLADKLVYLPTLWPNVIKECPVGTVEHEYAANILPIPVDQRYSLENMNAMCKIIEDEIR</sequence>
<gene>
    <name evidence="1" type="ORF">GN277_21535</name>
</gene>
<proteinExistence type="predicted"/>
<dbReference type="EMBL" id="WUQX01000001">
    <property type="protein sequence ID" value="MXP77839.1"/>
    <property type="molecule type" value="Genomic_DNA"/>
</dbReference>
<organism evidence="1 2">
    <name type="scientific">Sporofaciens musculi</name>
    <dbReference type="NCBI Taxonomy" id="2681861"/>
    <lineage>
        <taxon>Bacteria</taxon>
        <taxon>Bacillati</taxon>
        <taxon>Bacillota</taxon>
        <taxon>Clostridia</taxon>
        <taxon>Lachnospirales</taxon>
        <taxon>Lachnospiraceae</taxon>
        <taxon>Sporofaciens</taxon>
    </lineage>
</organism>
<dbReference type="SUPFAM" id="SSF53383">
    <property type="entry name" value="PLP-dependent transferases"/>
    <property type="match status" value="1"/>
</dbReference>
<comment type="caution">
    <text evidence="1">The sequence shown here is derived from an EMBL/GenBank/DDBJ whole genome shotgun (WGS) entry which is preliminary data.</text>
</comment>